<reference evidence="8" key="3">
    <citation type="submission" date="2012-09" db="EMBL/GenBank/DDBJ databases">
        <authorList>
            <consortium name="VectorBase"/>
        </authorList>
    </citation>
    <scope>NUCLEOTIDE SEQUENCE</scope>
    <source>
        <strain evidence="8">Liverpool</strain>
    </source>
</reference>
<dbReference type="PANTHER" id="PTHR24379:SF121">
    <property type="entry name" value="C2H2-TYPE DOMAIN-CONTAINING PROTEIN"/>
    <property type="match status" value="1"/>
</dbReference>
<evidence type="ECO:0000313" key="9">
    <source>
        <dbReference type="Proteomes" id="UP000682892"/>
    </source>
</evidence>
<dbReference type="SMART" id="SM00355">
    <property type="entry name" value="ZnF_C2H2"/>
    <property type="match status" value="7"/>
</dbReference>
<evidence type="ECO:0000256" key="6">
    <source>
        <dbReference type="SAM" id="MobiDB-lite"/>
    </source>
</evidence>
<keyword evidence="3 5" id="KW-0863">Zinc-finger</keyword>
<feature type="domain" description="C2H2-type" evidence="7">
    <location>
        <begin position="231"/>
        <end position="258"/>
    </location>
</feature>
<keyword evidence="1" id="KW-0479">Metal-binding</keyword>
<dbReference type="GO" id="GO:0008270">
    <property type="term" value="F:zinc ion binding"/>
    <property type="evidence" value="ECO:0007669"/>
    <property type="project" value="UniProtKB-KW"/>
</dbReference>
<evidence type="ECO:0000256" key="3">
    <source>
        <dbReference type="ARBA" id="ARBA00022771"/>
    </source>
</evidence>
<evidence type="ECO:0000259" key="7">
    <source>
        <dbReference type="PROSITE" id="PS50157"/>
    </source>
</evidence>
<dbReference type="SUPFAM" id="SSF57667">
    <property type="entry name" value="beta-beta-alpha zinc fingers"/>
    <property type="match status" value="4"/>
</dbReference>
<dbReference type="PROSITE" id="PS50157">
    <property type="entry name" value="ZINC_FINGER_C2H2_2"/>
    <property type="match status" value="4"/>
</dbReference>
<proteinExistence type="predicted"/>
<name>Q179K4_AEDAE</name>
<feature type="region of interest" description="Disordered" evidence="6">
    <location>
        <begin position="251"/>
        <end position="274"/>
    </location>
</feature>
<feature type="domain" description="C2H2-type" evidence="7">
    <location>
        <begin position="17"/>
        <end position="40"/>
    </location>
</feature>
<reference evidence="8" key="2">
    <citation type="journal article" date="2007" name="Science">
        <title>Genome sequence of Aedes aegypti, a major arbovirus vector.</title>
        <authorList>
            <person name="Nene V."/>
            <person name="Wortman J.R."/>
            <person name="Lawson D."/>
            <person name="Haas B."/>
            <person name="Kodira C."/>
            <person name="Tu Z.J."/>
            <person name="Loftus B."/>
            <person name="Xi Z."/>
            <person name="Megy K."/>
            <person name="Grabherr M."/>
            <person name="Ren Q."/>
            <person name="Zdobnov E.M."/>
            <person name="Lobo N.F."/>
            <person name="Campbell K.S."/>
            <person name="Brown S.E."/>
            <person name="Bonaldo M.F."/>
            <person name="Zhu J."/>
            <person name="Sinkins S.P."/>
            <person name="Hogenkamp D.G."/>
            <person name="Amedeo P."/>
            <person name="Arensburger P."/>
            <person name="Atkinson P.W."/>
            <person name="Bidwell S."/>
            <person name="Biedler J."/>
            <person name="Birney E."/>
            <person name="Bruggner R.V."/>
            <person name="Costas J."/>
            <person name="Coy M.R."/>
            <person name="Crabtree J."/>
            <person name="Crawford M."/>
            <person name="Debruyn B."/>
            <person name="Decaprio D."/>
            <person name="Eiglmeier K."/>
            <person name="Eisenstadt E."/>
            <person name="El-Dorry H."/>
            <person name="Gelbart W.M."/>
            <person name="Gomes S.L."/>
            <person name="Hammond M."/>
            <person name="Hannick L.I."/>
            <person name="Hogan J.R."/>
            <person name="Holmes M.H."/>
            <person name="Jaffe D."/>
            <person name="Johnston J.S."/>
            <person name="Kennedy R.C."/>
            <person name="Koo H."/>
            <person name="Kravitz S."/>
            <person name="Kriventseva E.V."/>
            <person name="Kulp D."/>
            <person name="Labutti K."/>
            <person name="Lee E."/>
            <person name="Li S."/>
            <person name="Lovin D.D."/>
            <person name="Mao C."/>
            <person name="Mauceli E."/>
            <person name="Menck C.F."/>
            <person name="Miller J.R."/>
            <person name="Montgomery P."/>
            <person name="Mori A."/>
            <person name="Nascimento A.L."/>
            <person name="Naveira H.F."/>
            <person name="Nusbaum C."/>
            <person name="O'leary S."/>
            <person name="Orvis J."/>
            <person name="Pertea M."/>
            <person name="Quesneville H."/>
            <person name="Reidenbach K.R."/>
            <person name="Rogers Y.H."/>
            <person name="Roth C.W."/>
            <person name="Schneider J.R."/>
            <person name="Schatz M."/>
            <person name="Shumway M."/>
            <person name="Stanke M."/>
            <person name="Stinson E.O."/>
            <person name="Tubio J.M."/>
            <person name="Vanzee J.P."/>
            <person name="Verjovski-Almeida S."/>
            <person name="Werner D."/>
            <person name="White O."/>
            <person name="Wyder S."/>
            <person name="Zeng Q."/>
            <person name="Zhao Q."/>
            <person name="Zhao Y."/>
            <person name="Hill C.A."/>
            <person name="Raikhel A.S."/>
            <person name="Soares M.B."/>
            <person name="Knudson D.L."/>
            <person name="Lee N.H."/>
            <person name="Galagan J."/>
            <person name="Salzberg S.L."/>
            <person name="Paulsen I.T."/>
            <person name="Dimopoulos G."/>
            <person name="Collins F.H."/>
            <person name="Birren B."/>
            <person name="Fraser-Liggett C.M."/>
            <person name="Severson D.W."/>
        </authorList>
    </citation>
    <scope>NUCLEOTIDE SEQUENCE [LARGE SCALE GENOMIC DNA]</scope>
    <source>
        <strain evidence="8">Liverpool</strain>
    </source>
</reference>
<gene>
    <name evidence="8" type="ORF">AaeL_AAEL005556</name>
</gene>
<organism evidence="8 9">
    <name type="scientific">Aedes aegypti</name>
    <name type="common">Yellowfever mosquito</name>
    <name type="synonym">Culex aegypti</name>
    <dbReference type="NCBI Taxonomy" id="7159"/>
    <lineage>
        <taxon>Eukaryota</taxon>
        <taxon>Metazoa</taxon>
        <taxon>Ecdysozoa</taxon>
        <taxon>Arthropoda</taxon>
        <taxon>Hexapoda</taxon>
        <taxon>Insecta</taxon>
        <taxon>Pterygota</taxon>
        <taxon>Neoptera</taxon>
        <taxon>Endopterygota</taxon>
        <taxon>Diptera</taxon>
        <taxon>Nematocera</taxon>
        <taxon>Culicoidea</taxon>
        <taxon>Culicidae</taxon>
        <taxon>Culicinae</taxon>
        <taxon>Aedini</taxon>
        <taxon>Aedes</taxon>
        <taxon>Stegomyia</taxon>
    </lineage>
</organism>
<evidence type="ECO:0000313" key="8">
    <source>
        <dbReference type="EMBL" id="EAT42955.1"/>
    </source>
</evidence>
<sequence>MDEKRKHMQENHAELLVWCSQCPKAFGHKGSLQRHEQRVHGALPVRQVNAILEANALLQPNTVPDGPKGCNRTQWAKNCWDCGLKFTTSTQSNAHMREKHQDRLFKCLECLSTFIYERSLVLHNRSHNKVPRTVTEKTCSKCGVMFPTKSEKYKHMMEDHADSMYKCSQCPKLFVYKGKLEKHEKTPHDTMEEKPPQKLVAETACSICGLQLETRPKKRHHMLTAHSEPKFECSLCGKQFYYKQLLDRHETSHRKQNKRLTDASKSDGNNINNHIVDGSYGNTAAGLQLECKADEFSVHENRADIAVDNEAYGFKPDEEKPNDNNTI</sequence>
<dbReference type="PANTHER" id="PTHR24379">
    <property type="entry name" value="KRAB AND ZINC FINGER DOMAIN-CONTAINING"/>
    <property type="match status" value="1"/>
</dbReference>
<evidence type="ECO:0000256" key="4">
    <source>
        <dbReference type="ARBA" id="ARBA00022833"/>
    </source>
</evidence>
<accession>Q179K4</accession>
<feature type="domain" description="C2H2-type" evidence="7">
    <location>
        <begin position="165"/>
        <end position="193"/>
    </location>
</feature>
<dbReference type="EMBL" id="CH477348">
    <property type="protein sequence ID" value="EAT42955.1"/>
    <property type="molecule type" value="Genomic_DNA"/>
</dbReference>
<dbReference type="InterPro" id="IPR013087">
    <property type="entry name" value="Znf_C2H2_type"/>
</dbReference>
<protein>
    <submittedName>
        <fullName evidence="8">AAEL005556-PB</fullName>
    </submittedName>
</protein>
<dbReference type="Proteomes" id="UP000682892">
    <property type="component" value="Unassembled WGS sequence"/>
</dbReference>
<evidence type="ECO:0000256" key="2">
    <source>
        <dbReference type="ARBA" id="ARBA00022737"/>
    </source>
</evidence>
<dbReference type="PROSITE" id="PS00028">
    <property type="entry name" value="ZINC_FINGER_C2H2_1"/>
    <property type="match status" value="5"/>
</dbReference>
<keyword evidence="2" id="KW-0677">Repeat</keyword>
<reference evidence="8" key="1">
    <citation type="submission" date="2005-10" db="EMBL/GenBank/DDBJ databases">
        <authorList>
            <person name="Loftus B.J."/>
            <person name="Nene V.M."/>
            <person name="Hannick L.I."/>
            <person name="Bidwell S."/>
            <person name="Haas B."/>
            <person name="Amedeo P."/>
            <person name="Orvis J."/>
            <person name="Wortman J.R."/>
            <person name="White O.R."/>
            <person name="Salzberg S."/>
            <person name="Shumway M."/>
            <person name="Koo H."/>
            <person name="Zhao Y."/>
            <person name="Holmes M."/>
            <person name="Miller J."/>
            <person name="Schatz M."/>
            <person name="Pop M."/>
            <person name="Pai G."/>
            <person name="Utterback T."/>
            <person name="Rogers Y.-H."/>
            <person name="Kravitz S."/>
            <person name="Fraser C.M."/>
        </authorList>
    </citation>
    <scope>NUCLEOTIDE SEQUENCE</scope>
    <source>
        <strain evidence="8">Liverpool</strain>
    </source>
</reference>
<dbReference type="InterPro" id="IPR036236">
    <property type="entry name" value="Znf_C2H2_sf"/>
</dbReference>
<evidence type="ECO:0000256" key="5">
    <source>
        <dbReference type="PROSITE-ProRule" id="PRU00042"/>
    </source>
</evidence>
<dbReference type="Gene3D" id="3.30.160.60">
    <property type="entry name" value="Classic Zinc Finger"/>
    <property type="match status" value="4"/>
</dbReference>
<dbReference type="VEuPathDB" id="VectorBase:AAEL019661"/>
<keyword evidence="4" id="KW-0862">Zinc</keyword>
<dbReference type="Pfam" id="PF00096">
    <property type="entry name" value="zf-C2H2"/>
    <property type="match status" value="3"/>
</dbReference>
<dbReference type="AlphaFoldDB" id="Q179K4"/>
<feature type="domain" description="C2H2-type" evidence="7">
    <location>
        <begin position="105"/>
        <end position="127"/>
    </location>
</feature>
<evidence type="ECO:0000256" key="1">
    <source>
        <dbReference type="ARBA" id="ARBA00022723"/>
    </source>
</evidence>